<feature type="compositionally biased region" description="Polar residues" evidence="1">
    <location>
        <begin position="147"/>
        <end position="168"/>
    </location>
</feature>
<accession>A0A078A1B8</accession>
<protein>
    <submittedName>
        <fullName evidence="2">Uncharacterized protein</fullName>
    </submittedName>
</protein>
<sequence>MIPYFKGNLLNDVACSQENDRSNVQDFKLKQFLKQVLIKTHQNAFDKRLIKSVELTIEEQQQLQEVFNSKDFKIQSAQKKKYVQDHNKSKNVEIEIKDQYLDHEKIRYQDEVFSQNLSHPYQKKQKKRSNSVLSQNDIQGPEKEPLSTYNKNAFDNKNQIQPKYLQNI</sequence>
<feature type="region of interest" description="Disordered" evidence="1">
    <location>
        <begin position="117"/>
        <end position="168"/>
    </location>
</feature>
<evidence type="ECO:0000313" key="3">
    <source>
        <dbReference type="Proteomes" id="UP000039865"/>
    </source>
</evidence>
<proteinExistence type="predicted"/>
<dbReference type="EMBL" id="CCKQ01004724">
    <property type="protein sequence ID" value="CDW75885.1"/>
    <property type="molecule type" value="Genomic_DNA"/>
</dbReference>
<dbReference type="InParanoid" id="A0A078A1B8"/>
<evidence type="ECO:0000256" key="1">
    <source>
        <dbReference type="SAM" id="MobiDB-lite"/>
    </source>
</evidence>
<name>A0A078A1B8_STYLE</name>
<organism evidence="2 3">
    <name type="scientific">Stylonychia lemnae</name>
    <name type="common">Ciliate</name>
    <dbReference type="NCBI Taxonomy" id="5949"/>
    <lineage>
        <taxon>Eukaryota</taxon>
        <taxon>Sar</taxon>
        <taxon>Alveolata</taxon>
        <taxon>Ciliophora</taxon>
        <taxon>Intramacronucleata</taxon>
        <taxon>Spirotrichea</taxon>
        <taxon>Stichotrichia</taxon>
        <taxon>Sporadotrichida</taxon>
        <taxon>Oxytrichidae</taxon>
        <taxon>Stylonychinae</taxon>
        <taxon>Stylonychia</taxon>
    </lineage>
</organism>
<evidence type="ECO:0000313" key="2">
    <source>
        <dbReference type="EMBL" id="CDW75885.1"/>
    </source>
</evidence>
<gene>
    <name evidence="2" type="primary">Contig94.g117</name>
    <name evidence="2" type="ORF">STYLEM_4880</name>
</gene>
<dbReference type="Proteomes" id="UP000039865">
    <property type="component" value="Unassembled WGS sequence"/>
</dbReference>
<keyword evidence="3" id="KW-1185">Reference proteome</keyword>
<dbReference type="AlphaFoldDB" id="A0A078A1B8"/>
<reference evidence="2 3" key="1">
    <citation type="submission" date="2014-06" db="EMBL/GenBank/DDBJ databases">
        <authorList>
            <person name="Swart Estienne"/>
        </authorList>
    </citation>
    <scope>NUCLEOTIDE SEQUENCE [LARGE SCALE GENOMIC DNA]</scope>
    <source>
        <strain evidence="2 3">130c</strain>
    </source>
</reference>